<feature type="region of interest" description="Disordered" evidence="2">
    <location>
        <begin position="60"/>
        <end position="155"/>
    </location>
</feature>
<dbReference type="GO" id="GO:0005634">
    <property type="term" value="C:nucleus"/>
    <property type="evidence" value="ECO:0007669"/>
    <property type="project" value="TreeGrafter"/>
</dbReference>
<evidence type="ECO:0000256" key="2">
    <source>
        <dbReference type="SAM" id="MobiDB-lite"/>
    </source>
</evidence>
<comment type="caution">
    <text evidence="4">The sequence shown here is derived from an EMBL/GenBank/DDBJ whole genome shotgun (WGS) entry which is preliminary data.</text>
</comment>
<keyword evidence="1" id="KW-0143">Chaperone</keyword>
<organism evidence="4 5">
    <name type="scientific">Polyplax serrata</name>
    <name type="common">Common mouse louse</name>
    <dbReference type="NCBI Taxonomy" id="468196"/>
    <lineage>
        <taxon>Eukaryota</taxon>
        <taxon>Metazoa</taxon>
        <taxon>Ecdysozoa</taxon>
        <taxon>Arthropoda</taxon>
        <taxon>Hexapoda</taxon>
        <taxon>Insecta</taxon>
        <taxon>Pterygota</taxon>
        <taxon>Neoptera</taxon>
        <taxon>Paraneoptera</taxon>
        <taxon>Psocodea</taxon>
        <taxon>Troctomorpha</taxon>
        <taxon>Phthiraptera</taxon>
        <taxon>Anoplura</taxon>
        <taxon>Polyplacidae</taxon>
        <taxon>Polyplax</taxon>
    </lineage>
</organism>
<evidence type="ECO:0000256" key="1">
    <source>
        <dbReference type="ARBA" id="ARBA00023186"/>
    </source>
</evidence>
<dbReference type="PROSITE" id="PS51035">
    <property type="entry name" value="BAG"/>
    <property type="match status" value="1"/>
</dbReference>
<feature type="region of interest" description="Disordered" evidence="2">
    <location>
        <begin position="445"/>
        <end position="515"/>
    </location>
</feature>
<evidence type="ECO:0000259" key="3">
    <source>
        <dbReference type="PROSITE" id="PS51035"/>
    </source>
</evidence>
<accession>A0AAN8SAY1</accession>
<evidence type="ECO:0000313" key="4">
    <source>
        <dbReference type="EMBL" id="KAK6643023.1"/>
    </source>
</evidence>
<dbReference type="GO" id="GO:0051087">
    <property type="term" value="F:protein-folding chaperone binding"/>
    <property type="evidence" value="ECO:0007669"/>
    <property type="project" value="InterPro"/>
</dbReference>
<dbReference type="Gene3D" id="1.20.58.120">
    <property type="entry name" value="BAG domain"/>
    <property type="match status" value="1"/>
</dbReference>
<dbReference type="AlphaFoldDB" id="A0AAN8SAY1"/>
<dbReference type="GO" id="GO:0050821">
    <property type="term" value="P:protein stabilization"/>
    <property type="evidence" value="ECO:0007669"/>
    <property type="project" value="TreeGrafter"/>
</dbReference>
<name>A0AAN8SAY1_POLSC</name>
<dbReference type="InterPro" id="IPR039773">
    <property type="entry name" value="BAG_chaperone_regulator"/>
</dbReference>
<dbReference type="InterPro" id="IPR003103">
    <property type="entry name" value="BAG_domain"/>
</dbReference>
<dbReference type="InterPro" id="IPR036533">
    <property type="entry name" value="BAG_dom_sf"/>
</dbReference>
<feature type="domain" description="BAG" evidence="3">
    <location>
        <begin position="367"/>
        <end position="445"/>
    </location>
</feature>
<evidence type="ECO:0000313" key="5">
    <source>
        <dbReference type="Proteomes" id="UP001372834"/>
    </source>
</evidence>
<feature type="compositionally biased region" description="Polar residues" evidence="2">
    <location>
        <begin position="1"/>
        <end position="16"/>
    </location>
</feature>
<dbReference type="GO" id="GO:0005829">
    <property type="term" value="C:cytosol"/>
    <property type="evidence" value="ECO:0007669"/>
    <property type="project" value="TreeGrafter"/>
</dbReference>
<dbReference type="GO" id="GO:0000774">
    <property type="term" value="F:adenyl-nucleotide exchange factor activity"/>
    <property type="evidence" value="ECO:0007669"/>
    <property type="project" value="TreeGrafter"/>
</dbReference>
<protein>
    <recommendedName>
        <fullName evidence="3">BAG domain-containing protein</fullName>
    </recommendedName>
</protein>
<sequence length="515" mass="58319">MSSRDVTKQLLTSPEASQDALVDGDSVTSHVQSMSGFPFVDDRKRTDIRSYLDEIAARYPEFADQLREPPWDEDFNGTSLGRQARGPYPERGRNEEPQAAGSSQQPSSEVKEPTQTLTNFGLRNTVPLGPGAVVEGERNQRSMSAPPDNRTTEKPKKFVTKCEIPIMHDPTQDTSNVQAETVGKGPQENAQQKGNNAPNVRVIPIQVEGREVPLVNTNIDTSANFGPEHFRDSAFEGRLPRDFGAYQRHSPRFTHKERASTPPNQQYAQHFQQYVPPQQHFSTHFSSMPQQQFVPTQQQQQPQQQYQYPPKQQQHHQQQQQQQHHQQQQQQQQQHNAQVPTPNRAGQGDEVDSKPPPQAKPEPIKDPIEKVQVIQKEVEELMKQVESFKGNSRSDKQYLMLDELLTRQLLLLDNIDTEGKENIRQARKDTIRSIQRCISTLENKVPLQETNENSNEREGETMTSSEVGDAPQAMEVDESKEKSPVVKSESQNMEVDDKTAKEGAASQKGPEENKQ</sequence>
<dbReference type="GO" id="GO:0016020">
    <property type="term" value="C:membrane"/>
    <property type="evidence" value="ECO:0007669"/>
    <property type="project" value="TreeGrafter"/>
</dbReference>
<feature type="region of interest" description="Disordered" evidence="2">
    <location>
        <begin position="1"/>
        <end position="24"/>
    </location>
</feature>
<reference evidence="4 5" key="1">
    <citation type="submission" date="2023-10" db="EMBL/GenBank/DDBJ databases">
        <title>Genomes of two closely related lineages of the louse Polyplax serrata with different host specificities.</title>
        <authorList>
            <person name="Martinu J."/>
            <person name="Tarabai H."/>
            <person name="Stefka J."/>
            <person name="Hypsa V."/>
        </authorList>
    </citation>
    <scope>NUCLEOTIDE SEQUENCE [LARGE SCALE GENOMIC DNA]</scope>
    <source>
        <strain evidence="4">HR10_N</strain>
    </source>
</reference>
<dbReference type="Proteomes" id="UP001372834">
    <property type="component" value="Unassembled WGS sequence"/>
</dbReference>
<feature type="compositionally biased region" description="Polar residues" evidence="2">
    <location>
        <begin position="113"/>
        <end position="122"/>
    </location>
</feature>
<dbReference type="PANTHER" id="PTHR12329:SF5">
    <property type="entry name" value="STARVIN, ISOFORM E"/>
    <property type="match status" value="1"/>
</dbReference>
<dbReference type="PANTHER" id="PTHR12329">
    <property type="entry name" value="BCL2-ASSOCIATED ATHANOGENE"/>
    <property type="match status" value="1"/>
</dbReference>
<dbReference type="Pfam" id="PF02179">
    <property type="entry name" value="BAG"/>
    <property type="match status" value="1"/>
</dbReference>
<feature type="region of interest" description="Disordered" evidence="2">
    <location>
        <begin position="281"/>
        <end position="368"/>
    </location>
</feature>
<feature type="compositionally biased region" description="Low complexity" evidence="2">
    <location>
        <begin position="289"/>
        <end position="335"/>
    </location>
</feature>
<dbReference type="SUPFAM" id="SSF63491">
    <property type="entry name" value="BAG domain"/>
    <property type="match status" value="1"/>
</dbReference>
<gene>
    <name evidence="4" type="ORF">RUM43_004526</name>
</gene>
<proteinExistence type="predicted"/>
<feature type="compositionally biased region" description="Low complexity" evidence="2">
    <location>
        <begin position="97"/>
        <end position="108"/>
    </location>
</feature>
<dbReference type="SMART" id="SM00264">
    <property type="entry name" value="BAG"/>
    <property type="match status" value="1"/>
</dbReference>
<dbReference type="EMBL" id="JAWJWE010000002">
    <property type="protein sequence ID" value="KAK6643023.1"/>
    <property type="molecule type" value="Genomic_DNA"/>
</dbReference>